<feature type="non-terminal residue" evidence="1">
    <location>
        <position position="1"/>
    </location>
</feature>
<accession>A0AAJ2NSL0</accession>
<proteinExistence type="predicted"/>
<reference evidence="1" key="1">
    <citation type="submission" date="2023-10" db="EMBL/GenBank/DDBJ databases">
        <title>Screening of Alkalihalophilus pseudofirmusBZ-TG-HK211 and Its Alleviation of Salt Stress on Rapeseed Growth.</title>
        <authorList>
            <person name="Zhao B."/>
            <person name="Guo T."/>
        </authorList>
    </citation>
    <scope>NUCLEOTIDE SEQUENCE</scope>
    <source>
        <strain evidence="1">BZ-TG-HK211</strain>
    </source>
</reference>
<dbReference type="SUPFAM" id="SSF53850">
    <property type="entry name" value="Periplasmic binding protein-like II"/>
    <property type="match status" value="1"/>
</dbReference>
<dbReference type="EMBL" id="JAWJAY010000192">
    <property type="protein sequence ID" value="MDV2887572.1"/>
    <property type="molecule type" value="Genomic_DNA"/>
</dbReference>
<dbReference type="Proteomes" id="UP001285636">
    <property type="component" value="Unassembled WGS sequence"/>
</dbReference>
<evidence type="ECO:0000313" key="1">
    <source>
        <dbReference type="EMBL" id="MDV2887572.1"/>
    </source>
</evidence>
<gene>
    <name evidence="1" type="ORF">RYX45_20575</name>
</gene>
<evidence type="ECO:0000313" key="2">
    <source>
        <dbReference type="Proteomes" id="UP001285636"/>
    </source>
</evidence>
<sequence length="118" mass="13506">TLLSMLKDGKFDLGLLGGGSNIDPGESSVILKPGDSRNYSLLTDSKWYDLAAKGASLTNLDDRKKAYDEYQQALVEDQPYIWLYHQNSLWAHSKRLSNVPMNDFVWFNFASWKWKVSK</sequence>
<dbReference type="Gene3D" id="3.40.190.10">
    <property type="entry name" value="Periplasmic binding protein-like II"/>
    <property type="match status" value="1"/>
</dbReference>
<evidence type="ECO:0008006" key="3">
    <source>
        <dbReference type="Google" id="ProtNLM"/>
    </source>
</evidence>
<protein>
    <recommendedName>
        <fullName evidence="3">ABC transporter substrate-binding protein</fullName>
    </recommendedName>
</protein>
<dbReference type="AlphaFoldDB" id="A0AAJ2NSL0"/>
<comment type="caution">
    <text evidence="1">The sequence shown here is derived from an EMBL/GenBank/DDBJ whole genome shotgun (WGS) entry which is preliminary data.</text>
</comment>
<organism evidence="1 2">
    <name type="scientific">Alkalihalophilus pseudofirmus</name>
    <name type="common">Bacillus pseudofirmus</name>
    <dbReference type="NCBI Taxonomy" id="79885"/>
    <lineage>
        <taxon>Bacteria</taxon>
        <taxon>Bacillati</taxon>
        <taxon>Bacillota</taxon>
        <taxon>Bacilli</taxon>
        <taxon>Bacillales</taxon>
        <taxon>Bacillaceae</taxon>
        <taxon>Alkalihalophilus</taxon>
    </lineage>
</organism>
<name>A0AAJ2NSL0_ALKPS</name>
<dbReference type="Gene3D" id="3.10.105.10">
    <property type="entry name" value="Dipeptide-binding Protein, Domain 3"/>
    <property type="match status" value="1"/>
</dbReference>